<dbReference type="RefSeq" id="WP_316911236.1">
    <property type="nucleotide sequence ID" value="NZ_JAPTGD010000002.1"/>
</dbReference>
<dbReference type="AlphaFoldDB" id="A0AAX6NEE4"/>
<sequence length="53" mass="6391">MSSLEENKEARDQKAVELFRLIRSEKDTEKIKKYLDELEEHLELEDSQTEHTK</sequence>
<gene>
    <name evidence="1" type="ORF">O0Q50_22825</name>
</gene>
<protein>
    <submittedName>
        <fullName evidence="1">Uncharacterized protein</fullName>
    </submittedName>
</protein>
<comment type="caution">
    <text evidence="1">The sequence shown here is derived from an EMBL/GenBank/DDBJ whole genome shotgun (WGS) entry which is preliminary data.</text>
</comment>
<dbReference type="Proteomes" id="UP001269400">
    <property type="component" value="Unassembled WGS sequence"/>
</dbReference>
<reference evidence="1" key="1">
    <citation type="journal article" date="2022" name="J Environ Chem Eng">
        <title>Biodegradation of petroleum oil using a constructed nonpathogenic and heavy metal-tolerant bacterial consortium isolated from marine sponges.</title>
        <authorList>
            <person name="Dechsakulwatana C."/>
            <person name="Rungsihiranrut A."/>
            <person name="Muangchinda C."/>
            <person name="Ningthoujam R."/>
            <person name="Klankeo P."/>
            <person name="Pinyakong O."/>
        </authorList>
    </citation>
    <scope>NUCLEOTIDE SEQUENCE</scope>
    <source>
        <strain evidence="1">TL01-2</strain>
    </source>
</reference>
<reference evidence="1" key="2">
    <citation type="submission" date="2022-12" db="EMBL/GenBank/DDBJ databases">
        <authorList>
            <person name="Dechsakulwatana C."/>
            <person name="Rungsihiranrut A."/>
            <person name="Muangchinda C."/>
            <person name="Ningthoujam R."/>
            <person name="Klankeo P."/>
            <person name="Pinyakong O."/>
        </authorList>
    </citation>
    <scope>NUCLEOTIDE SEQUENCE</scope>
    <source>
        <strain evidence="1">TL01-2</strain>
    </source>
</reference>
<evidence type="ECO:0000313" key="2">
    <source>
        <dbReference type="Proteomes" id="UP001269400"/>
    </source>
</evidence>
<name>A0AAX6NEE4_PRIAR</name>
<dbReference type="EMBL" id="JAPTGD010000002">
    <property type="protein sequence ID" value="MDU9694020.1"/>
    <property type="molecule type" value="Genomic_DNA"/>
</dbReference>
<evidence type="ECO:0000313" key="1">
    <source>
        <dbReference type="EMBL" id="MDU9694020.1"/>
    </source>
</evidence>
<proteinExistence type="predicted"/>
<accession>A0AAX6NEE4</accession>
<organism evidence="1 2">
    <name type="scientific">Priestia aryabhattai</name>
    <name type="common">Bacillus aryabhattai</name>
    <dbReference type="NCBI Taxonomy" id="412384"/>
    <lineage>
        <taxon>Bacteria</taxon>
        <taxon>Bacillati</taxon>
        <taxon>Bacillota</taxon>
        <taxon>Bacilli</taxon>
        <taxon>Bacillales</taxon>
        <taxon>Bacillaceae</taxon>
        <taxon>Priestia</taxon>
    </lineage>
</organism>